<evidence type="ECO:0000256" key="3">
    <source>
        <dbReference type="ARBA" id="ARBA00022837"/>
    </source>
</evidence>
<dbReference type="GO" id="GO:0005509">
    <property type="term" value="F:calcium ion binding"/>
    <property type="evidence" value="ECO:0007669"/>
    <property type="project" value="InterPro"/>
</dbReference>
<reference evidence="8" key="1">
    <citation type="submission" date="2021-01" db="EMBL/GenBank/DDBJ databases">
        <authorList>
            <person name="Corre E."/>
            <person name="Pelletier E."/>
            <person name="Niang G."/>
            <person name="Scheremetjew M."/>
            <person name="Finn R."/>
            <person name="Kale V."/>
            <person name="Holt S."/>
            <person name="Cochrane G."/>
            <person name="Meng A."/>
            <person name="Brown T."/>
            <person name="Cohen L."/>
        </authorList>
    </citation>
    <scope>NUCLEOTIDE SEQUENCE</scope>
    <source>
        <strain evidence="8">WS</strain>
    </source>
</reference>
<evidence type="ECO:0000313" key="8">
    <source>
        <dbReference type="EMBL" id="CAD9078662.1"/>
    </source>
</evidence>
<dbReference type="Gene3D" id="2.130.10.10">
    <property type="entry name" value="YVTN repeat-like/Quinoprotein amine dehydrogenase"/>
    <property type="match status" value="2"/>
</dbReference>
<feature type="domain" description="EF-hand" evidence="7">
    <location>
        <begin position="166"/>
        <end position="201"/>
    </location>
</feature>
<feature type="compositionally biased region" description="Low complexity" evidence="5">
    <location>
        <begin position="90"/>
        <end position="100"/>
    </location>
</feature>
<dbReference type="InterPro" id="IPR011009">
    <property type="entry name" value="Kinase-like_dom_sf"/>
</dbReference>
<dbReference type="PROSITE" id="PS00678">
    <property type="entry name" value="WD_REPEATS_1"/>
    <property type="match status" value="1"/>
</dbReference>
<dbReference type="PANTHER" id="PTHR44324:SF4">
    <property type="entry name" value="WD40 REPEAT DOMAIN 95"/>
    <property type="match status" value="1"/>
</dbReference>
<dbReference type="PROSITE" id="PS50011">
    <property type="entry name" value="PROTEIN_KINASE_DOM"/>
    <property type="match status" value="1"/>
</dbReference>
<dbReference type="InterPro" id="IPR000719">
    <property type="entry name" value="Prot_kinase_dom"/>
</dbReference>
<dbReference type="Pfam" id="PF00069">
    <property type="entry name" value="Pkinase"/>
    <property type="match status" value="1"/>
</dbReference>
<dbReference type="SUPFAM" id="SSF47473">
    <property type="entry name" value="EF-hand"/>
    <property type="match status" value="1"/>
</dbReference>
<dbReference type="Pfam" id="PF00400">
    <property type="entry name" value="WD40"/>
    <property type="match status" value="1"/>
</dbReference>
<feature type="region of interest" description="Disordered" evidence="5">
    <location>
        <begin position="48"/>
        <end position="100"/>
    </location>
</feature>
<accession>A0A7S1PG97</accession>
<name>A0A7S1PG97_9EUKA</name>
<dbReference type="GO" id="GO:0004672">
    <property type="term" value="F:protein kinase activity"/>
    <property type="evidence" value="ECO:0007669"/>
    <property type="project" value="InterPro"/>
</dbReference>
<dbReference type="SUPFAM" id="SSF56112">
    <property type="entry name" value="Protein kinase-like (PK-like)"/>
    <property type="match status" value="1"/>
</dbReference>
<dbReference type="InterPro" id="IPR002048">
    <property type="entry name" value="EF_hand_dom"/>
</dbReference>
<dbReference type="InterPro" id="IPR001680">
    <property type="entry name" value="WD40_rpt"/>
</dbReference>
<dbReference type="SMART" id="SM00220">
    <property type="entry name" value="S_TKc"/>
    <property type="match status" value="1"/>
</dbReference>
<dbReference type="PROSITE" id="PS00018">
    <property type="entry name" value="EF_HAND_1"/>
    <property type="match status" value="1"/>
</dbReference>
<keyword evidence="3" id="KW-0106">Calcium</keyword>
<dbReference type="PROSITE" id="PS50222">
    <property type="entry name" value="EF_HAND_2"/>
    <property type="match status" value="1"/>
</dbReference>
<protein>
    <recommendedName>
        <fullName evidence="9">Guanine nucleotide-binding protein subunit beta-like protein</fullName>
    </recommendedName>
</protein>
<evidence type="ECO:0000256" key="1">
    <source>
        <dbReference type="ARBA" id="ARBA00022574"/>
    </source>
</evidence>
<dbReference type="SMART" id="SM00320">
    <property type="entry name" value="WD40"/>
    <property type="match status" value="7"/>
</dbReference>
<keyword evidence="2" id="KW-0677">Repeat</keyword>
<gene>
    <name evidence="8" type="ORF">PCOS0759_LOCUS1894</name>
</gene>
<proteinExistence type="predicted"/>
<feature type="region of interest" description="Disordered" evidence="5">
    <location>
        <begin position="1084"/>
        <end position="1115"/>
    </location>
</feature>
<dbReference type="InterPro" id="IPR019775">
    <property type="entry name" value="WD40_repeat_CS"/>
</dbReference>
<feature type="compositionally biased region" description="Basic and acidic residues" evidence="5">
    <location>
        <begin position="1287"/>
        <end position="1305"/>
    </location>
</feature>
<dbReference type="PROSITE" id="PS50294">
    <property type="entry name" value="WD_REPEATS_REGION"/>
    <property type="match status" value="1"/>
</dbReference>
<feature type="domain" description="Protein kinase" evidence="6">
    <location>
        <begin position="789"/>
        <end position="1081"/>
    </location>
</feature>
<evidence type="ECO:0000256" key="4">
    <source>
        <dbReference type="PROSITE-ProRule" id="PRU00221"/>
    </source>
</evidence>
<organism evidence="8">
    <name type="scientific">Percolomonas cosmopolitus</name>
    <dbReference type="NCBI Taxonomy" id="63605"/>
    <lineage>
        <taxon>Eukaryota</taxon>
        <taxon>Discoba</taxon>
        <taxon>Heterolobosea</taxon>
        <taxon>Tetramitia</taxon>
        <taxon>Eutetramitia</taxon>
        <taxon>Percolomonadidae</taxon>
        <taxon>Percolomonas</taxon>
    </lineage>
</organism>
<feature type="compositionally biased region" description="Acidic residues" evidence="5">
    <location>
        <begin position="1270"/>
        <end position="1279"/>
    </location>
</feature>
<feature type="repeat" description="WD" evidence="4">
    <location>
        <begin position="345"/>
        <end position="386"/>
    </location>
</feature>
<dbReference type="Gene3D" id="1.10.238.10">
    <property type="entry name" value="EF-hand"/>
    <property type="match status" value="1"/>
</dbReference>
<feature type="compositionally biased region" description="Low complexity" evidence="5">
    <location>
        <begin position="50"/>
        <end position="83"/>
    </location>
</feature>
<dbReference type="PANTHER" id="PTHR44324">
    <property type="entry name" value="WD40 REPEAT DOMAIN 95"/>
    <property type="match status" value="1"/>
</dbReference>
<dbReference type="GO" id="GO:0005524">
    <property type="term" value="F:ATP binding"/>
    <property type="evidence" value="ECO:0007669"/>
    <property type="project" value="InterPro"/>
</dbReference>
<dbReference type="InterPro" id="IPR036322">
    <property type="entry name" value="WD40_repeat_dom_sf"/>
</dbReference>
<evidence type="ECO:0008006" key="9">
    <source>
        <dbReference type="Google" id="ProtNLM"/>
    </source>
</evidence>
<feature type="region of interest" description="Disordered" evidence="5">
    <location>
        <begin position="1226"/>
        <end position="1307"/>
    </location>
</feature>
<dbReference type="InterPro" id="IPR015943">
    <property type="entry name" value="WD40/YVTN_repeat-like_dom_sf"/>
</dbReference>
<evidence type="ECO:0000259" key="7">
    <source>
        <dbReference type="PROSITE" id="PS50222"/>
    </source>
</evidence>
<feature type="compositionally biased region" description="Acidic residues" evidence="5">
    <location>
        <begin position="1100"/>
        <end position="1114"/>
    </location>
</feature>
<dbReference type="InterPro" id="IPR018247">
    <property type="entry name" value="EF_Hand_1_Ca_BS"/>
</dbReference>
<evidence type="ECO:0000256" key="2">
    <source>
        <dbReference type="ARBA" id="ARBA00022737"/>
    </source>
</evidence>
<dbReference type="EMBL" id="HBGD01002268">
    <property type="protein sequence ID" value="CAD9078662.1"/>
    <property type="molecule type" value="Transcribed_RNA"/>
</dbReference>
<sequence length="1325" mass="150872">MSKTYFKNIHNPLAELQTLTSLSSPIHQQDNIFDVSSNADDVFERKDLESAGSGQQQQTAAASTLIGEESTTSAQTAHSQQQQGNGGGDNSSQPSTTAAASTNVELIETEFLINQMVEDLNQNDFKKLKDKMTEYDDVDGMKPVDFIALWNSLIEKRHPEKLHDDIYQQRIVDMFRQIDFDQDGRLTFDEFSGNLVACQRQSATQFATYDETPVVVSNPHIIPDKLIYAPHYNKIISCGKPEHSALWSVRDGSLYKMLDGHHASLHSALYIEQRELLMTCSADRTMIAFDSRTLKKKRQIPTKIAQLCMVYDQNTKKLYTGGTDSNIHIWNLDDFSENRTTFKSQNAHTDFVMDLCMLEDLNLLISCSLDKTIKLWDTRSLKCKHTKVGHLKGVTGLTYSKKYKLLVSFGCEKYAYMWNTLSTSCVFRFEGHSRPLIGAHIVEDTPELITVDTSGIVIIWNIRTYRAMQKLRPPNVDFARFRTFCYDTHTKQIITSGEHEMNYWKSIQAETKMGGITHAVVQIRYNRVFKQLLTGVKRFLTVWKSHNGDLHKQYPVSDSNITDFIILGQWRTAAVATVDGEIKMVSLMDGTVNRSVSLKDEIRGLFLVENELNDEDKGHLLIPTLKGDLYRVDLMKEQIVSVHKSALKNCTISGSVYSEKYKLLATISGDVIEVWKPFNPDHEHRQVETGDDTSACLFVDLWDCFVTIDMSGNLKIFSVPSFRHLLTVRFELPIPYIKNNNQSTHDMQNPTPLSLINAHEKQGCLIVSSAYHVSVLNVQWLAVQCQAEIDKKSITSKGQTTMYRDCIIALTNSSRLEDTDKVNHAFDTKSMRLCNVQFFSTSENCEKIKNLLDTVQVLKTSKFISHHYDIFEPEGEAKSARSGHSEDDIHRWGCVLTEHSTVTLEKYLKHQDLRIDETRWLTVCIVNAIKEVHDCGFVINNLCAKNIVRVDRTWKLINLHHCVKEGKSFLASDLATCLYSPEYAAQIQEGASSIVATRTHDIWSFATLLLRLTTKHIFVDETMIKATIFDKLVEGPQKTPVFSITFEDVIDVTPRNILRHVFLRNPSSRWTIFQIIKHMETSGALSQESPPVQERLMTDTGDDSDTDDDEDNDDEAIHFPQLWDNQAYNPFMVFHHNPRVLMSNITICTASEGKITATCIADDPPLIITSYFNKVYQQGWVYLYDFMGTLLGTIPHEQEELTWEWPDVHTASKIYYEFEIPDTDDLGVTPLGGNDSMDGETPVNSASRIDPDTPGAIQKKRNPRRAVWQEDSDSEDDDALKEILGTHQEKEAETKHSNERDDLVRSKLNIKPKIKVTFRGRRKQA</sequence>
<dbReference type="Gene3D" id="1.10.510.10">
    <property type="entry name" value="Transferase(Phosphotransferase) domain 1"/>
    <property type="match status" value="1"/>
</dbReference>
<dbReference type="InterPro" id="IPR051242">
    <property type="entry name" value="WD-EF-hand_domain"/>
</dbReference>
<evidence type="ECO:0000259" key="6">
    <source>
        <dbReference type="PROSITE" id="PS50011"/>
    </source>
</evidence>
<dbReference type="SUPFAM" id="SSF50978">
    <property type="entry name" value="WD40 repeat-like"/>
    <property type="match status" value="2"/>
</dbReference>
<dbReference type="PROSITE" id="PS50082">
    <property type="entry name" value="WD_REPEATS_2"/>
    <property type="match status" value="2"/>
</dbReference>
<dbReference type="InterPro" id="IPR011992">
    <property type="entry name" value="EF-hand-dom_pair"/>
</dbReference>
<feature type="repeat" description="WD" evidence="4">
    <location>
        <begin position="309"/>
        <end position="340"/>
    </location>
</feature>
<evidence type="ECO:0000256" key="5">
    <source>
        <dbReference type="SAM" id="MobiDB-lite"/>
    </source>
</evidence>
<keyword evidence="1 4" id="KW-0853">WD repeat</keyword>